<dbReference type="EMBL" id="BARS01023119">
    <property type="protein sequence ID" value="GAG07827.1"/>
    <property type="molecule type" value="Genomic_DNA"/>
</dbReference>
<dbReference type="Gene3D" id="3.90.1300.10">
    <property type="entry name" value="Amidase signature (AS) domain"/>
    <property type="match status" value="1"/>
</dbReference>
<dbReference type="InterPro" id="IPR036928">
    <property type="entry name" value="AS_sf"/>
</dbReference>
<proteinExistence type="predicted"/>
<evidence type="ECO:0000313" key="1">
    <source>
        <dbReference type="EMBL" id="GAG07827.1"/>
    </source>
</evidence>
<name>X0V8Z6_9ZZZZ</name>
<dbReference type="AlphaFoldDB" id="X0V8Z6"/>
<organism evidence="1">
    <name type="scientific">marine sediment metagenome</name>
    <dbReference type="NCBI Taxonomy" id="412755"/>
    <lineage>
        <taxon>unclassified sequences</taxon>
        <taxon>metagenomes</taxon>
        <taxon>ecological metagenomes</taxon>
    </lineage>
</organism>
<sequence>MKNSVEMHLYELSACELHNLIKGKKVSVEEVVTSLLQRIKKVEQKIKA</sequence>
<comment type="caution">
    <text evidence="1">The sequence shown here is derived from an EMBL/GenBank/DDBJ whole genome shotgun (WGS) entry which is preliminary data.</text>
</comment>
<feature type="non-terminal residue" evidence="1">
    <location>
        <position position="48"/>
    </location>
</feature>
<protein>
    <recommendedName>
        <fullName evidence="2">Amidase domain-containing protein</fullName>
    </recommendedName>
</protein>
<dbReference type="SUPFAM" id="SSF75304">
    <property type="entry name" value="Amidase signature (AS) enzymes"/>
    <property type="match status" value="1"/>
</dbReference>
<gene>
    <name evidence="1" type="ORF">S01H1_36848</name>
</gene>
<evidence type="ECO:0008006" key="2">
    <source>
        <dbReference type="Google" id="ProtNLM"/>
    </source>
</evidence>
<accession>X0V8Z6</accession>
<reference evidence="1" key="1">
    <citation type="journal article" date="2014" name="Front. Microbiol.">
        <title>High frequency of phylogenetically diverse reductive dehalogenase-homologous genes in deep subseafloor sedimentary metagenomes.</title>
        <authorList>
            <person name="Kawai M."/>
            <person name="Futagami T."/>
            <person name="Toyoda A."/>
            <person name="Takaki Y."/>
            <person name="Nishi S."/>
            <person name="Hori S."/>
            <person name="Arai W."/>
            <person name="Tsubouchi T."/>
            <person name="Morono Y."/>
            <person name="Uchiyama I."/>
            <person name="Ito T."/>
            <person name="Fujiyama A."/>
            <person name="Inagaki F."/>
            <person name="Takami H."/>
        </authorList>
    </citation>
    <scope>NUCLEOTIDE SEQUENCE</scope>
    <source>
        <strain evidence="1">Expedition CK06-06</strain>
    </source>
</reference>